<organism evidence="3 4">
    <name type="scientific">Candidatus Thiomargarita nelsonii</name>
    <dbReference type="NCBI Taxonomy" id="1003181"/>
    <lineage>
        <taxon>Bacteria</taxon>
        <taxon>Pseudomonadati</taxon>
        <taxon>Pseudomonadota</taxon>
        <taxon>Gammaproteobacteria</taxon>
        <taxon>Thiotrichales</taxon>
        <taxon>Thiotrichaceae</taxon>
        <taxon>Thiomargarita</taxon>
    </lineage>
</organism>
<comment type="caution">
    <text evidence="3">The sequence shown here is derived from an EMBL/GenBank/DDBJ whole genome shotgun (WGS) entry which is preliminary data.</text>
</comment>
<evidence type="ECO:0000256" key="1">
    <source>
        <dbReference type="SAM" id="Coils"/>
    </source>
</evidence>
<protein>
    <submittedName>
        <fullName evidence="3">Fimbrial assembly</fullName>
    </submittedName>
</protein>
<keyword evidence="2" id="KW-1133">Transmembrane helix</keyword>
<dbReference type="Proteomes" id="UP000076962">
    <property type="component" value="Unassembled WGS sequence"/>
</dbReference>
<keyword evidence="2" id="KW-0812">Transmembrane</keyword>
<name>A0A0A6P1G7_9GAMM</name>
<dbReference type="GO" id="GO:0043107">
    <property type="term" value="P:type IV pilus-dependent motility"/>
    <property type="evidence" value="ECO:0007669"/>
    <property type="project" value="TreeGrafter"/>
</dbReference>
<keyword evidence="4" id="KW-1185">Reference proteome</keyword>
<sequence length="195" mass="23031">MPHINLLPWRETLKKERETRFFLITGMSLLFMGIVVILVHLYMVDQIDYQQRRNHYLKSEIKKVEAQLKEIETLKKEKKRLIERMDIIQELEESRSNVVHLFDELVKQVPNGVYFTSMKQKGNQITLEGVAQSGNRVSELMENLEASQWLTNPKIYSIKTIEDNKLQKSAYKKRRLSHFKLEITQTAPTKKDNSP</sequence>
<reference evidence="3 4" key="1">
    <citation type="submission" date="2016-05" db="EMBL/GenBank/DDBJ databases">
        <title>Single-cell genome of chain-forming Candidatus Thiomargarita nelsonii and comparison to other large sulfur-oxidizing bacteria.</title>
        <authorList>
            <person name="Winkel M."/>
            <person name="Salman V."/>
            <person name="Woyke T."/>
            <person name="Schulz-Vogt H."/>
            <person name="Richter M."/>
            <person name="Flood B."/>
            <person name="Bailey J."/>
            <person name="Amann R."/>
            <person name="Mussmann M."/>
        </authorList>
    </citation>
    <scope>NUCLEOTIDE SEQUENCE [LARGE SCALE GENOMIC DNA]</scope>
    <source>
        <strain evidence="3 4">THI036</strain>
    </source>
</reference>
<feature type="transmembrane region" description="Helical" evidence="2">
    <location>
        <begin position="21"/>
        <end position="43"/>
    </location>
</feature>
<evidence type="ECO:0000313" key="4">
    <source>
        <dbReference type="Proteomes" id="UP000076962"/>
    </source>
</evidence>
<dbReference type="InterPro" id="IPR052534">
    <property type="entry name" value="Extracell_DNA_Util/SecSys_Comp"/>
</dbReference>
<feature type="coiled-coil region" evidence="1">
    <location>
        <begin position="54"/>
        <end position="91"/>
    </location>
</feature>
<dbReference type="Pfam" id="PF05137">
    <property type="entry name" value="PilN"/>
    <property type="match status" value="1"/>
</dbReference>
<dbReference type="EMBL" id="LUTY01000206">
    <property type="protein sequence ID" value="OAD23704.1"/>
    <property type="molecule type" value="Genomic_DNA"/>
</dbReference>
<gene>
    <name evidence="3" type="ORF">THIOM_000454</name>
</gene>
<keyword evidence="2" id="KW-0472">Membrane</keyword>
<dbReference type="PATRIC" id="fig|1003181.4.peg.633"/>
<proteinExistence type="predicted"/>
<accession>A0A0A6P1G7</accession>
<evidence type="ECO:0000256" key="2">
    <source>
        <dbReference type="SAM" id="Phobius"/>
    </source>
</evidence>
<dbReference type="AlphaFoldDB" id="A0A0A6P1G7"/>
<keyword evidence="1" id="KW-0175">Coiled coil</keyword>
<dbReference type="PANTHER" id="PTHR40278:SF2">
    <property type="entry name" value="TYPE IV PILUS INNER MEMBRANE COMPONENT PILN"/>
    <property type="match status" value="1"/>
</dbReference>
<evidence type="ECO:0000313" key="3">
    <source>
        <dbReference type="EMBL" id="OAD23704.1"/>
    </source>
</evidence>
<dbReference type="InterPro" id="IPR007813">
    <property type="entry name" value="PilN"/>
</dbReference>
<dbReference type="GO" id="GO:0043683">
    <property type="term" value="P:type IV pilus assembly"/>
    <property type="evidence" value="ECO:0007669"/>
    <property type="project" value="TreeGrafter"/>
</dbReference>
<dbReference type="PANTHER" id="PTHR40278">
    <property type="entry name" value="DNA UTILIZATION PROTEIN HOFN"/>
    <property type="match status" value="1"/>
</dbReference>